<sequence length="82" mass="9296">MSTVIVNGVQERVYASNKQVFVIVRHPRINVNQIASVIRSEPRGNTALYQVQAGHVSDWFYHEELCEHPIPVGDAKNWHGTT</sequence>
<protein>
    <submittedName>
        <fullName evidence="1">Uncharacterized protein</fullName>
    </submittedName>
</protein>
<keyword evidence="2" id="KW-1185">Reference proteome</keyword>
<evidence type="ECO:0000313" key="2">
    <source>
        <dbReference type="Proteomes" id="UP001497453"/>
    </source>
</evidence>
<gene>
    <name evidence="1" type="ORF">GFSPODELE1_LOCUS7812</name>
</gene>
<evidence type="ECO:0000313" key="1">
    <source>
        <dbReference type="EMBL" id="CAL1710407.1"/>
    </source>
</evidence>
<dbReference type="EMBL" id="OZ037949">
    <property type="protein sequence ID" value="CAL1710407.1"/>
    <property type="molecule type" value="Genomic_DNA"/>
</dbReference>
<proteinExistence type="predicted"/>
<dbReference type="Proteomes" id="UP001497453">
    <property type="component" value="Chromosome 6"/>
</dbReference>
<name>A0ABP1DT80_9APHY</name>
<reference evidence="2" key="1">
    <citation type="submission" date="2024-04" db="EMBL/GenBank/DDBJ databases">
        <authorList>
            <person name="Shaw F."/>
            <person name="Minotto A."/>
        </authorList>
    </citation>
    <scope>NUCLEOTIDE SEQUENCE [LARGE SCALE GENOMIC DNA]</scope>
</reference>
<accession>A0ABP1DT80</accession>
<organism evidence="1 2">
    <name type="scientific">Somion occarium</name>
    <dbReference type="NCBI Taxonomy" id="3059160"/>
    <lineage>
        <taxon>Eukaryota</taxon>
        <taxon>Fungi</taxon>
        <taxon>Dikarya</taxon>
        <taxon>Basidiomycota</taxon>
        <taxon>Agaricomycotina</taxon>
        <taxon>Agaricomycetes</taxon>
        <taxon>Polyporales</taxon>
        <taxon>Cerrenaceae</taxon>
        <taxon>Somion</taxon>
    </lineage>
</organism>